<feature type="transmembrane region" description="Helical" evidence="7">
    <location>
        <begin position="385"/>
        <end position="410"/>
    </location>
</feature>
<evidence type="ECO:0000256" key="2">
    <source>
        <dbReference type="ARBA" id="ARBA00022475"/>
    </source>
</evidence>
<comment type="subcellular location">
    <subcellularLocation>
        <location evidence="1">Cell membrane</location>
        <topology evidence="1">Multi-pass membrane protein</topology>
    </subcellularLocation>
</comment>
<dbReference type="InterPro" id="IPR003838">
    <property type="entry name" value="ABC3_permease_C"/>
</dbReference>
<dbReference type="Pfam" id="PF02687">
    <property type="entry name" value="FtsX"/>
    <property type="match status" value="1"/>
</dbReference>
<keyword evidence="3 7" id="KW-0812">Transmembrane</keyword>
<dbReference type="AlphaFoldDB" id="A0A0G0DTV0"/>
<dbReference type="PANTHER" id="PTHR30572:SF4">
    <property type="entry name" value="ABC TRANSPORTER PERMEASE YTRF"/>
    <property type="match status" value="1"/>
</dbReference>
<comment type="caution">
    <text evidence="10">The sequence shown here is derived from an EMBL/GenBank/DDBJ whole genome shotgun (WGS) entry which is preliminary data.</text>
</comment>
<evidence type="ECO:0000256" key="6">
    <source>
        <dbReference type="ARBA" id="ARBA00038076"/>
    </source>
</evidence>
<gene>
    <name evidence="10" type="ORF">UR64_C0007G0014</name>
</gene>
<evidence type="ECO:0000256" key="7">
    <source>
        <dbReference type="SAM" id="Phobius"/>
    </source>
</evidence>
<proteinExistence type="inferred from homology"/>
<dbReference type="InterPro" id="IPR050250">
    <property type="entry name" value="Macrolide_Exporter_MacB"/>
</dbReference>
<feature type="transmembrane region" description="Helical" evidence="7">
    <location>
        <begin position="298"/>
        <end position="323"/>
    </location>
</feature>
<protein>
    <submittedName>
        <fullName evidence="10">Efflux ABC transporter</fullName>
    </submittedName>
</protein>
<name>A0A0G0DTV0_9BACT</name>
<keyword evidence="5 7" id="KW-0472">Membrane</keyword>
<comment type="similarity">
    <text evidence="6">Belongs to the ABC-4 integral membrane protein family.</text>
</comment>
<evidence type="ECO:0000259" key="8">
    <source>
        <dbReference type="Pfam" id="PF02687"/>
    </source>
</evidence>
<sequence length="427" mass="45838">MNNFVKEIKTTIKDLLSRKGRSFLTILGIIIGVAGVIIIISLGSGAQSLVLGQITKLGSNMVGVLPGKSNENGPPTAVFGVQVKTLTLTDVMAIKDKSKVPNATDVATFVSGNVTIIAGRESVDTSFTATDGSYVRVQNVEIDKGTFFSDEEGRSGANVIVLGYDVATGLFPNGNEIGQIVKIKIPNANSSRGEVSSSIPLRVIGVQKKMGTVAFQNQDDQVFIPFSVGQRQILGIDYVQFIRIKIDDAINVKPAMGDIERVLREQHRIKNPENDDFSVRDLADAIKILTSITDTLRIFLGLMAGISLIVGGIGIMNIMLVTVSERTREIGLRKAIGATRRNIRNQFLLESIVLTFTGGVLGILLGILISYLIAIGARFAGYDWVFVISPMAIILAATVSVATGIVFGLYPALKAAKLDPIVALRYE</sequence>
<feature type="domain" description="MacB-like periplasmic core" evidence="9">
    <location>
        <begin position="22"/>
        <end position="261"/>
    </location>
</feature>
<evidence type="ECO:0000313" key="10">
    <source>
        <dbReference type="EMBL" id="KKP66445.1"/>
    </source>
</evidence>
<organism evidence="10 11">
    <name type="scientific">Candidatus Nomurabacteria bacterium GW2011_GWE1_35_16</name>
    <dbReference type="NCBI Taxonomy" id="1618761"/>
    <lineage>
        <taxon>Bacteria</taxon>
        <taxon>Candidatus Nomuraibacteriota</taxon>
    </lineage>
</organism>
<keyword evidence="4 7" id="KW-1133">Transmembrane helix</keyword>
<dbReference type="PANTHER" id="PTHR30572">
    <property type="entry name" value="MEMBRANE COMPONENT OF TRANSPORTER-RELATED"/>
    <property type="match status" value="1"/>
</dbReference>
<reference evidence="10 11" key="1">
    <citation type="journal article" date="2015" name="Nature">
        <title>rRNA introns, odd ribosomes, and small enigmatic genomes across a large radiation of phyla.</title>
        <authorList>
            <person name="Brown C.T."/>
            <person name="Hug L.A."/>
            <person name="Thomas B.C."/>
            <person name="Sharon I."/>
            <person name="Castelle C.J."/>
            <person name="Singh A."/>
            <person name="Wilkins M.J."/>
            <person name="Williams K.H."/>
            <person name="Banfield J.F."/>
        </authorList>
    </citation>
    <scope>NUCLEOTIDE SEQUENCE [LARGE SCALE GENOMIC DNA]</scope>
</reference>
<evidence type="ECO:0000313" key="11">
    <source>
        <dbReference type="Proteomes" id="UP000034952"/>
    </source>
</evidence>
<dbReference type="GO" id="GO:0005886">
    <property type="term" value="C:plasma membrane"/>
    <property type="evidence" value="ECO:0007669"/>
    <property type="project" value="UniProtKB-SubCell"/>
</dbReference>
<dbReference type="InterPro" id="IPR025857">
    <property type="entry name" value="MacB_PCD"/>
</dbReference>
<feature type="transmembrane region" description="Helical" evidence="7">
    <location>
        <begin position="21"/>
        <end position="43"/>
    </location>
</feature>
<dbReference type="PATRIC" id="fig|1618761.3.peg.384"/>
<accession>A0A0G0DTV0</accession>
<evidence type="ECO:0000256" key="4">
    <source>
        <dbReference type="ARBA" id="ARBA00022989"/>
    </source>
</evidence>
<evidence type="ECO:0000259" key="9">
    <source>
        <dbReference type="Pfam" id="PF12704"/>
    </source>
</evidence>
<dbReference type="Pfam" id="PF12704">
    <property type="entry name" value="MacB_PCD"/>
    <property type="match status" value="1"/>
</dbReference>
<evidence type="ECO:0000256" key="3">
    <source>
        <dbReference type="ARBA" id="ARBA00022692"/>
    </source>
</evidence>
<feature type="transmembrane region" description="Helical" evidence="7">
    <location>
        <begin position="347"/>
        <end position="373"/>
    </location>
</feature>
<dbReference type="EMBL" id="LBPY01000007">
    <property type="protein sequence ID" value="KKP66445.1"/>
    <property type="molecule type" value="Genomic_DNA"/>
</dbReference>
<evidence type="ECO:0000256" key="1">
    <source>
        <dbReference type="ARBA" id="ARBA00004651"/>
    </source>
</evidence>
<evidence type="ECO:0000256" key="5">
    <source>
        <dbReference type="ARBA" id="ARBA00023136"/>
    </source>
</evidence>
<dbReference type="Proteomes" id="UP000034952">
    <property type="component" value="Unassembled WGS sequence"/>
</dbReference>
<feature type="domain" description="ABC3 transporter permease C-terminal" evidence="8">
    <location>
        <begin position="302"/>
        <end position="420"/>
    </location>
</feature>
<dbReference type="GO" id="GO:0022857">
    <property type="term" value="F:transmembrane transporter activity"/>
    <property type="evidence" value="ECO:0007669"/>
    <property type="project" value="TreeGrafter"/>
</dbReference>
<keyword evidence="2" id="KW-1003">Cell membrane</keyword>